<dbReference type="InterPro" id="IPR029052">
    <property type="entry name" value="Metallo-depent_PP-like"/>
</dbReference>
<dbReference type="InterPro" id="IPR011160">
    <property type="entry name" value="Sphingomy_PDE"/>
</dbReference>
<evidence type="ECO:0000256" key="6">
    <source>
        <dbReference type="PIRSR" id="PIRSR000948-2"/>
    </source>
</evidence>
<keyword evidence="1 4" id="KW-0378">Hydrolase</keyword>
<dbReference type="RefSeq" id="XP_033457307.1">
    <property type="nucleotide sequence ID" value="XM_033603364.1"/>
</dbReference>
<comment type="similarity">
    <text evidence="4">Belongs to the acid sphingomyelinase family.</text>
</comment>
<keyword evidence="4" id="KW-0326">Glycosidase</keyword>
<evidence type="ECO:0000256" key="7">
    <source>
        <dbReference type="SAM" id="SignalP"/>
    </source>
</evidence>
<feature type="binding site" evidence="5">
    <location>
        <position position="405"/>
    </location>
    <ligand>
        <name>Zn(2+)</name>
        <dbReference type="ChEBI" id="CHEBI:29105"/>
        <label>2</label>
    </ligand>
</feature>
<feature type="disulfide bond" evidence="6">
    <location>
        <begin position="64"/>
        <end position="75"/>
    </location>
</feature>
<sequence length="609" mass="66517">MRFQLCWSILALVVSFVSAQNASSILSLLESTTTCAGCEVVLLALKTLALLGDDAFVNTITTVCVLAHLEDEDVCKGAIASEGPIIAHDLRGMIIPSHTAQTFCTSLLGLCPYPNVRPYQVKFPKPKPNATRPASSGQPPLQVVHFSDIHIDLDYETGSNYNCTKPICCRPYTAADAPGNTSYPAGPHGNHQCDTPESLEQSMYNAIEQFAPDASFGLFTGDIPDHAIWLVDRPDVTNDIQTAYAKMASRLGMPIYATAGNHEAAPVNSFPPAGIIGASSSQWVYDALSTAWTQWIGPTAAAQADSYGAYSYKRPGSNLRIISIDTNFYYSVNFWLYELRIRYDPNGQLAWLVNELQRAEDAGERVYIIGHMPFGVGDALPDGSNYLNQIVNRYEATIAAMFFGHTHLDHFELSYRNGSSPSADSASAMSYICPSLTPTSGAPAFRVYSVDPVTYGVLDMTEYTSSLEDPTFQTSSGPIWSKYYSSKAVYGPLVGVTDASAEMTPSFWHRVTQAFETNDAAFQDYVARKRRGWKVSSCTGSCKTAEICQLRASESQYNCIKPKPGLQFRKAKRGSVLVHEHAGTLESECHGSLTSEVLRGAIGRRQYTP</sequence>
<keyword evidence="9" id="KW-1185">Reference proteome</keyword>
<feature type="disulfide bond" evidence="6">
    <location>
        <begin position="163"/>
        <end position="168"/>
    </location>
</feature>
<dbReference type="Gene3D" id="3.60.21.10">
    <property type="match status" value="1"/>
</dbReference>
<dbReference type="GO" id="GO:0006685">
    <property type="term" value="P:sphingomyelin catabolic process"/>
    <property type="evidence" value="ECO:0007669"/>
    <property type="project" value="UniProtKB-UniRule"/>
</dbReference>
<keyword evidence="3" id="KW-0325">Glycoprotein</keyword>
<dbReference type="InterPro" id="IPR004843">
    <property type="entry name" value="Calcineurin-like_PHP"/>
</dbReference>
<dbReference type="Pfam" id="PF00149">
    <property type="entry name" value="Metallophos"/>
    <property type="match status" value="1"/>
</dbReference>
<dbReference type="GO" id="GO:0016798">
    <property type="term" value="F:hydrolase activity, acting on glycosyl bonds"/>
    <property type="evidence" value="ECO:0007669"/>
    <property type="project" value="UniProtKB-KW"/>
</dbReference>
<evidence type="ECO:0000313" key="10">
    <source>
        <dbReference type="RefSeq" id="XP_033457307.1"/>
    </source>
</evidence>
<dbReference type="SUPFAM" id="SSF56300">
    <property type="entry name" value="Metallo-dependent phosphatases"/>
    <property type="match status" value="1"/>
</dbReference>
<gene>
    <name evidence="10" type="ORF">K489DRAFT_372784</name>
</gene>
<dbReference type="GO" id="GO:0016020">
    <property type="term" value="C:membrane"/>
    <property type="evidence" value="ECO:0007669"/>
    <property type="project" value="GOC"/>
</dbReference>
<feature type="disulfide bond" evidence="6">
    <location>
        <begin position="538"/>
        <end position="542"/>
    </location>
</feature>
<dbReference type="GO" id="GO:0004767">
    <property type="term" value="F:sphingomyelin phosphodiesterase activity"/>
    <property type="evidence" value="ECO:0007669"/>
    <property type="project" value="UniProtKB-UniRule"/>
</dbReference>
<protein>
    <recommendedName>
        <fullName evidence="4">Sphingomyelin phosphodiesterase</fullName>
    </recommendedName>
</protein>
<dbReference type="PANTHER" id="PTHR10340:SF34">
    <property type="entry name" value="SPHINGOMYELIN PHOSPHODIESTERASE"/>
    <property type="match status" value="1"/>
</dbReference>
<reference evidence="10" key="3">
    <citation type="submission" date="2025-08" db="UniProtKB">
        <authorList>
            <consortium name="RefSeq"/>
        </authorList>
    </citation>
    <scope>IDENTIFICATION</scope>
    <source>
        <strain evidence="10">CBS 342.82</strain>
    </source>
</reference>
<evidence type="ECO:0000259" key="8">
    <source>
        <dbReference type="SMART" id="SM00741"/>
    </source>
</evidence>
<dbReference type="PIRSF" id="PIRSF000948">
    <property type="entry name" value="Sphingomy_PDE"/>
    <property type="match status" value="1"/>
</dbReference>
<dbReference type="SMART" id="SM00741">
    <property type="entry name" value="SapB"/>
    <property type="match status" value="1"/>
</dbReference>
<feature type="binding site" evidence="5">
    <location>
        <position position="222"/>
    </location>
    <ligand>
        <name>Zn(2+)</name>
        <dbReference type="ChEBI" id="CHEBI:29105"/>
        <label>1</label>
    </ligand>
</feature>
<dbReference type="InterPro" id="IPR008139">
    <property type="entry name" value="SaposinB_dom"/>
</dbReference>
<comment type="cofactor">
    <cofactor evidence="5">
        <name>Zn(2+)</name>
        <dbReference type="ChEBI" id="CHEBI:29105"/>
    </cofactor>
    <text evidence="5">Binds 2 Zn(2+) ions per subunit.</text>
</comment>
<keyword evidence="7" id="KW-0732">Signal</keyword>
<dbReference type="OrthoDB" id="282973at2759"/>
<feature type="domain" description="Saposin B-type" evidence="8">
    <location>
        <begin position="33"/>
        <end position="111"/>
    </location>
</feature>
<feature type="binding site" evidence="5">
    <location>
        <position position="148"/>
    </location>
    <ligand>
        <name>Zn(2+)</name>
        <dbReference type="ChEBI" id="CHEBI:29105"/>
        <label>1</label>
    </ligand>
</feature>
<feature type="chain" id="PRO_5026864229" description="Sphingomyelin phosphodiesterase" evidence="7">
    <location>
        <begin position="20"/>
        <end position="609"/>
    </location>
</feature>
<keyword evidence="2 6" id="KW-1015">Disulfide bond</keyword>
<dbReference type="InterPro" id="IPR041805">
    <property type="entry name" value="ASMase/PPN1_MPP"/>
</dbReference>
<feature type="binding site" evidence="5">
    <location>
        <position position="371"/>
    </location>
    <ligand>
        <name>Zn(2+)</name>
        <dbReference type="ChEBI" id="CHEBI:29105"/>
        <label>2</label>
    </ligand>
</feature>
<proteinExistence type="inferred from homology"/>
<reference evidence="10" key="2">
    <citation type="submission" date="2020-04" db="EMBL/GenBank/DDBJ databases">
        <authorList>
            <consortium name="NCBI Genome Project"/>
        </authorList>
    </citation>
    <scope>NUCLEOTIDE SEQUENCE</scope>
    <source>
        <strain evidence="10">CBS 342.82</strain>
    </source>
</reference>
<keyword evidence="5" id="KW-0862">Zinc</keyword>
<feature type="disulfide bond" evidence="6">
    <location>
        <begin position="35"/>
        <end position="111"/>
    </location>
</feature>
<evidence type="ECO:0000313" key="9">
    <source>
        <dbReference type="Proteomes" id="UP000504637"/>
    </source>
</evidence>
<evidence type="ECO:0000256" key="3">
    <source>
        <dbReference type="ARBA" id="ARBA00023180"/>
    </source>
</evidence>
<dbReference type="Proteomes" id="UP000504637">
    <property type="component" value="Unplaced"/>
</dbReference>
<keyword evidence="5" id="KW-0479">Metal-binding</keyword>
<comment type="function">
    <text evidence="4">Converts sphingomyelin to ceramide.</text>
</comment>
<organism evidence="10">
    <name type="scientific">Dissoconium aciculare CBS 342.82</name>
    <dbReference type="NCBI Taxonomy" id="1314786"/>
    <lineage>
        <taxon>Eukaryota</taxon>
        <taxon>Fungi</taxon>
        <taxon>Dikarya</taxon>
        <taxon>Ascomycota</taxon>
        <taxon>Pezizomycotina</taxon>
        <taxon>Dothideomycetes</taxon>
        <taxon>Dothideomycetidae</taxon>
        <taxon>Mycosphaerellales</taxon>
        <taxon>Dissoconiaceae</taxon>
        <taxon>Dissoconium</taxon>
    </lineage>
</organism>
<feature type="binding site" evidence="5">
    <location>
        <position position="261"/>
    </location>
    <ligand>
        <name>Zn(2+)</name>
        <dbReference type="ChEBI" id="CHEBI:29105"/>
        <label>2</label>
    </ligand>
</feature>
<accession>A0A6J3LWZ0</accession>
<dbReference type="AlphaFoldDB" id="A0A6J3LWZ0"/>
<evidence type="ECO:0000256" key="4">
    <source>
        <dbReference type="PIRNR" id="PIRNR000948"/>
    </source>
</evidence>
<dbReference type="PANTHER" id="PTHR10340">
    <property type="entry name" value="SPHINGOMYELIN PHOSPHODIESTERASE"/>
    <property type="match status" value="1"/>
</dbReference>
<reference evidence="10" key="1">
    <citation type="submission" date="2020-01" db="EMBL/GenBank/DDBJ databases">
        <authorList>
            <consortium name="DOE Joint Genome Institute"/>
            <person name="Haridas S."/>
            <person name="Albert R."/>
            <person name="Binder M."/>
            <person name="Bloem J."/>
            <person name="Labutti K."/>
            <person name="Salamov A."/>
            <person name="Andreopoulos B."/>
            <person name="Baker S.E."/>
            <person name="Barry K."/>
            <person name="Bills G."/>
            <person name="Bluhm B.H."/>
            <person name="Cannon C."/>
            <person name="Castanera R."/>
            <person name="Culley D.E."/>
            <person name="Daum C."/>
            <person name="Ezra D."/>
            <person name="Gonzalez J.B."/>
            <person name="Henrissat B."/>
            <person name="Kuo A."/>
            <person name="Liang C."/>
            <person name="Lipzen A."/>
            <person name="Lutzoni F."/>
            <person name="Magnuson J."/>
            <person name="Mondo S."/>
            <person name="Nolan M."/>
            <person name="Ohm R."/>
            <person name="Pangilinan J."/>
            <person name="Park H.-J."/>
            <person name="Ramirez L."/>
            <person name="Alfaro M."/>
            <person name="Sun H."/>
            <person name="Tritt A."/>
            <person name="Yoshinaga Y."/>
            <person name="Zwiers L.-H."/>
            <person name="Turgeon B.G."/>
            <person name="Goodwin S.B."/>
            <person name="Spatafora J.W."/>
            <person name="Crous P.W."/>
            <person name="Grigoriev I.V."/>
        </authorList>
    </citation>
    <scope>NUCLEOTIDE SEQUENCE</scope>
    <source>
        <strain evidence="10">CBS 342.82</strain>
    </source>
</reference>
<feature type="binding site" evidence="5">
    <location>
        <position position="222"/>
    </location>
    <ligand>
        <name>Zn(2+)</name>
        <dbReference type="ChEBI" id="CHEBI:29105"/>
        <label>2</label>
    </ligand>
</feature>
<evidence type="ECO:0000256" key="5">
    <source>
        <dbReference type="PIRSR" id="PIRSR000948-1"/>
    </source>
</evidence>
<dbReference type="GO" id="GO:0046872">
    <property type="term" value="F:metal ion binding"/>
    <property type="evidence" value="ECO:0007669"/>
    <property type="project" value="UniProtKB-KW"/>
</dbReference>
<feature type="signal peptide" evidence="7">
    <location>
        <begin position="1"/>
        <end position="19"/>
    </location>
</feature>
<evidence type="ECO:0000256" key="2">
    <source>
        <dbReference type="ARBA" id="ARBA00023157"/>
    </source>
</evidence>
<name>A0A6J3LWZ0_9PEZI</name>
<dbReference type="GeneID" id="54361164"/>
<dbReference type="CDD" id="cd00842">
    <property type="entry name" value="MPP_ASMase"/>
    <property type="match status" value="1"/>
</dbReference>
<feature type="disulfide bond" evidence="6">
    <location>
        <begin position="169"/>
        <end position="193"/>
    </location>
</feature>
<feature type="binding site" evidence="5">
    <location>
        <position position="407"/>
    </location>
    <ligand>
        <name>Zn(2+)</name>
        <dbReference type="ChEBI" id="CHEBI:29105"/>
        <label>1</label>
    </ligand>
</feature>
<feature type="binding site" evidence="5">
    <location>
        <position position="150"/>
    </location>
    <ligand>
        <name>Zn(2+)</name>
        <dbReference type="ChEBI" id="CHEBI:29105"/>
        <label>1</label>
    </ligand>
</feature>
<evidence type="ECO:0000256" key="1">
    <source>
        <dbReference type="ARBA" id="ARBA00022801"/>
    </source>
</evidence>